<dbReference type="Proteomes" id="UP001218218">
    <property type="component" value="Unassembled WGS sequence"/>
</dbReference>
<evidence type="ECO:0000256" key="1">
    <source>
        <dbReference type="SAM" id="MobiDB-lite"/>
    </source>
</evidence>
<evidence type="ECO:0000313" key="3">
    <source>
        <dbReference type="Proteomes" id="UP001218218"/>
    </source>
</evidence>
<accession>A0AAD6ZIV5</accession>
<feature type="compositionally biased region" description="Acidic residues" evidence="1">
    <location>
        <begin position="76"/>
        <end position="88"/>
    </location>
</feature>
<protein>
    <submittedName>
        <fullName evidence="2">Uncharacterized protein</fullName>
    </submittedName>
</protein>
<reference evidence="2" key="1">
    <citation type="submission" date="2023-03" db="EMBL/GenBank/DDBJ databases">
        <title>Massive genome expansion in bonnet fungi (Mycena s.s.) driven by repeated elements and novel gene families across ecological guilds.</title>
        <authorList>
            <consortium name="Lawrence Berkeley National Laboratory"/>
            <person name="Harder C.B."/>
            <person name="Miyauchi S."/>
            <person name="Viragh M."/>
            <person name="Kuo A."/>
            <person name="Thoen E."/>
            <person name="Andreopoulos B."/>
            <person name="Lu D."/>
            <person name="Skrede I."/>
            <person name="Drula E."/>
            <person name="Henrissat B."/>
            <person name="Morin E."/>
            <person name="Kohler A."/>
            <person name="Barry K."/>
            <person name="LaButti K."/>
            <person name="Morin E."/>
            <person name="Salamov A."/>
            <person name="Lipzen A."/>
            <person name="Mereny Z."/>
            <person name="Hegedus B."/>
            <person name="Baldrian P."/>
            <person name="Stursova M."/>
            <person name="Weitz H."/>
            <person name="Taylor A."/>
            <person name="Grigoriev I.V."/>
            <person name="Nagy L.G."/>
            <person name="Martin F."/>
            <person name="Kauserud H."/>
        </authorList>
    </citation>
    <scope>NUCLEOTIDE SEQUENCE</scope>
    <source>
        <strain evidence="2">CBHHK002</strain>
    </source>
</reference>
<feature type="compositionally biased region" description="Acidic residues" evidence="1">
    <location>
        <begin position="33"/>
        <end position="44"/>
    </location>
</feature>
<evidence type="ECO:0000313" key="2">
    <source>
        <dbReference type="EMBL" id="KAJ7325477.1"/>
    </source>
</evidence>
<keyword evidence="3" id="KW-1185">Reference proteome</keyword>
<gene>
    <name evidence="2" type="ORF">DFH08DRAFT_817152</name>
</gene>
<dbReference type="EMBL" id="JARIHO010000044">
    <property type="protein sequence ID" value="KAJ7325477.1"/>
    <property type="molecule type" value="Genomic_DNA"/>
</dbReference>
<comment type="caution">
    <text evidence="2">The sequence shown here is derived from an EMBL/GenBank/DDBJ whole genome shotgun (WGS) entry which is preliminary data.</text>
</comment>
<sequence>MRRIVEDEEGRGYGYARGGQSMDVAMVLDEDDNVQEQADVDAMDQDLPVPQYDNTSGSEHGERDAICGRATSPEVIEIDEPVPLDSEPDGGGSTRSRRALAQKAAAVSLGMTPSPGPSMRANGHRTPSPSSKRMPGGVDAQVKLS</sequence>
<feature type="region of interest" description="Disordered" evidence="1">
    <location>
        <begin position="33"/>
        <end position="145"/>
    </location>
</feature>
<dbReference type="AlphaFoldDB" id="A0AAD6ZIV5"/>
<name>A0AAD6ZIV5_9AGAR</name>
<organism evidence="2 3">
    <name type="scientific">Mycena albidolilacea</name>
    <dbReference type="NCBI Taxonomy" id="1033008"/>
    <lineage>
        <taxon>Eukaryota</taxon>
        <taxon>Fungi</taxon>
        <taxon>Dikarya</taxon>
        <taxon>Basidiomycota</taxon>
        <taxon>Agaricomycotina</taxon>
        <taxon>Agaricomycetes</taxon>
        <taxon>Agaricomycetidae</taxon>
        <taxon>Agaricales</taxon>
        <taxon>Marasmiineae</taxon>
        <taxon>Mycenaceae</taxon>
        <taxon>Mycena</taxon>
    </lineage>
</organism>
<proteinExistence type="predicted"/>